<evidence type="ECO:0000313" key="4">
    <source>
        <dbReference type="Proteomes" id="UP001189122"/>
    </source>
</evidence>
<dbReference type="Pfam" id="PF08246">
    <property type="entry name" value="Inhibitor_I29"/>
    <property type="match status" value="1"/>
</dbReference>
<feature type="compositionally biased region" description="Pro residues" evidence="1">
    <location>
        <begin position="121"/>
        <end position="143"/>
    </location>
</feature>
<feature type="domain" description="Cathepsin propeptide inhibitor" evidence="2">
    <location>
        <begin position="42"/>
        <end position="98"/>
    </location>
</feature>
<accession>A0A7I8J1K8</accession>
<feature type="region of interest" description="Disordered" evidence="1">
    <location>
        <begin position="1"/>
        <end position="36"/>
    </location>
</feature>
<dbReference type="InterPro" id="IPR038765">
    <property type="entry name" value="Papain-like_cys_pep_sf"/>
</dbReference>
<evidence type="ECO:0000259" key="2">
    <source>
        <dbReference type="SMART" id="SM00848"/>
    </source>
</evidence>
<dbReference type="EMBL" id="LR743595">
    <property type="protein sequence ID" value="CAA2624668.1"/>
    <property type="molecule type" value="Genomic_DNA"/>
</dbReference>
<evidence type="ECO:0000313" key="3">
    <source>
        <dbReference type="EMBL" id="CAA2624668.1"/>
    </source>
</evidence>
<protein>
    <recommendedName>
        <fullName evidence="2">Cathepsin propeptide inhibitor domain-containing protein</fullName>
    </recommendedName>
</protein>
<dbReference type="InterPro" id="IPR013201">
    <property type="entry name" value="Prot_inhib_I29"/>
</dbReference>
<feature type="region of interest" description="Disordered" evidence="1">
    <location>
        <begin position="104"/>
        <end position="143"/>
    </location>
</feature>
<dbReference type="Proteomes" id="UP001189122">
    <property type="component" value="Unassembled WGS sequence"/>
</dbReference>
<dbReference type="EMBL" id="CACRZD030000008">
    <property type="protein sequence ID" value="CAA6664104.1"/>
    <property type="molecule type" value="Genomic_DNA"/>
</dbReference>
<keyword evidence="4" id="KW-1185">Reference proteome</keyword>
<dbReference type="Gene3D" id="1.10.287.2250">
    <property type="match status" value="1"/>
</dbReference>
<proteinExistence type="predicted"/>
<feature type="compositionally biased region" description="Low complexity" evidence="1">
    <location>
        <begin position="18"/>
        <end position="32"/>
    </location>
</feature>
<dbReference type="AlphaFoldDB" id="A0A7I8J1K8"/>
<dbReference type="SMART" id="SM00848">
    <property type="entry name" value="Inhibitor_I29"/>
    <property type="match status" value="1"/>
</dbReference>
<reference evidence="3 4" key="1">
    <citation type="submission" date="2019-12" db="EMBL/GenBank/DDBJ databases">
        <authorList>
            <person name="Scholz U."/>
            <person name="Mascher M."/>
            <person name="Fiebig A."/>
        </authorList>
    </citation>
    <scope>NUCLEOTIDE SEQUENCE</scope>
</reference>
<gene>
    <name evidence="3" type="ORF">SI7747_08010493</name>
</gene>
<sequence length="143" mass="15414">MSSDRGDGAPAGSGYQRDASAPAAVAAAAATELTDEEVAERHRAWMAEHGRQYKDEAERDRRLAIFKDNLLYIEAHNRGGHSYTLGLNHFADLTNEEFRSGYCGGILMPEGEEDQEALGDVPPPPPPPLPPQAVAPPPARPDV</sequence>
<evidence type="ECO:0000256" key="1">
    <source>
        <dbReference type="SAM" id="MobiDB-lite"/>
    </source>
</evidence>
<name>A0A7I8J1K8_SPIIN</name>
<dbReference type="SUPFAM" id="SSF54001">
    <property type="entry name" value="Cysteine proteinases"/>
    <property type="match status" value="1"/>
</dbReference>
<organism evidence="3">
    <name type="scientific">Spirodela intermedia</name>
    <name type="common">Intermediate duckweed</name>
    <dbReference type="NCBI Taxonomy" id="51605"/>
    <lineage>
        <taxon>Eukaryota</taxon>
        <taxon>Viridiplantae</taxon>
        <taxon>Streptophyta</taxon>
        <taxon>Embryophyta</taxon>
        <taxon>Tracheophyta</taxon>
        <taxon>Spermatophyta</taxon>
        <taxon>Magnoliopsida</taxon>
        <taxon>Liliopsida</taxon>
        <taxon>Araceae</taxon>
        <taxon>Lemnoideae</taxon>
        <taxon>Spirodela</taxon>
    </lineage>
</organism>